<sequence>MGGTLYYLLTGEDPLALSVSDPTEKVAVSPALAKLVYDLTLPEGRIASAAVVKARLEIIKTTS</sequence>
<proteinExistence type="predicted"/>
<dbReference type="AlphaFoldDB" id="A0A8J7PDJ4"/>
<dbReference type="Proteomes" id="UP000664277">
    <property type="component" value="Unassembled WGS sequence"/>
</dbReference>
<organism evidence="1 2">
    <name type="scientific">Candidatus Obscuribacter phosphatis</name>
    <dbReference type="NCBI Taxonomy" id="1906157"/>
    <lineage>
        <taxon>Bacteria</taxon>
        <taxon>Bacillati</taxon>
        <taxon>Candidatus Melainabacteria</taxon>
        <taxon>Candidatus Obscuribacterales</taxon>
        <taxon>Candidatus Obscuribacteraceae</taxon>
        <taxon>Candidatus Obscuribacter</taxon>
    </lineage>
</organism>
<name>A0A8J7PDJ4_9BACT</name>
<protein>
    <submittedName>
        <fullName evidence="1">Uncharacterized protein</fullName>
    </submittedName>
</protein>
<dbReference type="EMBL" id="JAFLCK010000005">
    <property type="protein sequence ID" value="MBN8659708.1"/>
    <property type="molecule type" value="Genomic_DNA"/>
</dbReference>
<evidence type="ECO:0000313" key="2">
    <source>
        <dbReference type="Proteomes" id="UP000664277"/>
    </source>
</evidence>
<accession>A0A8J7PDJ4</accession>
<evidence type="ECO:0000313" key="1">
    <source>
        <dbReference type="EMBL" id="MBN8659708.1"/>
    </source>
</evidence>
<comment type="caution">
    <text evidence="1">The sequence shown here is derived from an EMBL/GenBank/DDBJ whole genome shotgun (WGS) entry which is preliminary data.</text>
</comment>
<gene>
    <name evidence="1" type="ORF">J0M35_05055</name>
</gene>
<reference evidence="1" key="1">
    <citation type="submission" date="2021-02" db="EMBL/GenBank/DDBJ databases">
        <title>Genome-Resolved Metagenomics of a Microbial Community Performing Photosynthetic Biological Nutrient Removal.</title>
        <authorList>
            <person name="Mcdaniel E.A."/>
        </authorList>
    </citation>
    <scope>NUCLEOTIDE SEQUENCE</scope>
    <source>
        <strain evidence="1">UWPOB_OBS1</strain>
    </source>
</reference>